<sequence length="195" mass="23146">MSAEGNLYNPYIFEASYPPSWEPALEYLDLVERYPAPPSYIRGHLFKLFQHTLCLAENKEERENLARNSTMESFRNVVYALRDRYLPYHEGRLIWQEETISDYNLKLPPWLCQSYVRHFSEENIQKLELEKIETQSETVKRKFKDEEGNEISRKRLKKLKRIARRPNRPTIVVKRGSDLCCDCPNPVVCKISFQA</sequence>
<evidence type="ECO:0000313" key="4">
    <source>
        <dbReference type="EMBL" id="KAK1118515.1"/>
    </source>
</evidence>
<proteinExistence type="predicted"/>
<evidence type="ECO:0000256" key="2">
    <source>
        <dbReference type="ARBA" id="ARBA00023027"/>
    </source>
</evidence>
<gene>
    <name evidence="4" type="ORF">K0M31_020508</name>
</gene>
<evidence type="ECO:0000256" key="3">
    <source>
        <dbReference type="SAM" id="Coils"/>
    </source>
</evidence>
<dbReference type="EMBL" id="JAHYIQ010000042">
    <property type="protein sequence ID" value="KAK1118515.1"/>
    <property type="molecule type" value="Genomic_DNA"/>
</dbReference>
<accession>A0AA40FHA9</accession>
<keyword evidence="5" id="KW-1185">Reference proteome</keyword>
<evidence type="ECO:0000256" key="1">
    <source>
        <dbReference type="ARBA" id="ARBA00022857"/>
    </source>
</evidence>
<dbReference type="Proteomes" id="UP001177670">
    <property type="component" value="Unassembled WGS sequence"/>
</dbReference>
<comment type="caution">
    <text evidence="4">The sequence shown here is derived from an EMBL/GenBank/DDBJ whole genome shotgun (WGS) entry which is preliminary data.</text>
</comment>
<dbReference type="PANTHER" id="PTHR11082:SF5">
    <property type="entry name" value="TRNA-DIHYDROURIDINE(16_17) SYNTHASE [NAD(P)(+)]-LIKE"/>
    <property type="match status" value="1"/>
</dbReference>
<keyword evidence="2" id="KW-0520">NAD</keyword>
<dbReference type="GO" id="GO:0017150">
    <property type="term" value="F:tRNA dihydrouridine synthase activity"/>
    <property type="evidence" value="ECO:0007669"/>
    <property type="project" value="TreeGrafter"/>
</dbReference>
<keyword evidence="3" id="KW-0175">Coiled coil</keyword>
<protein>
    <submittedName>
        <fullName evidence="4">Uncharacterized protein</fullName>
    </submittedName>
</protein>
<reference evidence="4" key="1">
    <citation type="submission" date="2021-10" db="EMBL/GenBank/DDBJ databases">
        <title>Melipona bicolor Genome sequencing and assembly.</title>
        <authorList>
            <person name="Araujo N.S."/>
            <person name="Arias M.C."/>
        </authorList>
    </citation>
    <scope>NUCLEOTIDE SEQUENCE</scope>
    <source>
        <strain evidence="4">USP_2M_L1-L4_2017</strain>
        <tissue evidence="4">Whole body</tissue>
    </source>
</reference>
<evidence type="ECO:0000313" key="5">
    <source>
        <dbReference type="Proteomes" id="UP001177670"/>
    </source>
</evidence>
<name>A0AA40FHA9_9HYME</name>
<dbReference type="PANTHER" id="PTHR11082">
    <property type="entry name" value="TRNA-DIHYDROURIDINE SYNTHASE"/>
    <property type="match status" value="1"/>
</dbReference>
<feature type="coiled-coil region" evidence="3">
    <location>
        <begin position="117"/>
        <end position="149"/>
    </location>
</feature>
<dbReference type="AlphaFoldDB" id="A0AA40FHA9"/>
<keyword evidence="1" id="KW-0521">NADP</keyword>
<organism evidence="4 5">
    <name type="scientific">Melipona bicolor</name>
    <dbReference type="NCBI Taxonomy" id="60889"/>
    <lineage>
        <taxon>Eukaryota</taxon>
        <taxon>Metazoa</taxon>
        <taxon>Ecdysozoa</taxon>
        <taxon>Arthropoda</taxon>
        <taxon>Hexapoda</taxon>
        <taxon>Insecta</taxon>
        <taxon>Pterygota</taxon>
        <taxon>Neoptera</taxon>
        <taxon>Endopterygota</taxon>
        <taxon>Hymenoptera</taxon>
        <taxon>Apocrita</taxon>
        <taxon>Aculeata</taxon>
        <taxon>Apoidea</taxon>
        <taxon>Anthophila</taxon>
        <taxon>Apidae</taxon>
        <taxon>Melipona</taxon>
    </lineage>
</organism>